<dbReference type="PANTHER" id="PTHR32322">
    <property type="entry name" value="INNER MEMBRANE TRANSPORTER"/>
    <property type="match status" value="1"/>
</dbReference>
<feature type="domain" description="EamA" evidence="7">
    <location>
        <begin position="7"/>
        <end position="141"/>
    </location>
</feature>
<feature type="transmembrane region" description="Helical" evidence="6">
    <location>
        <begin position="155"/>
        <end position="174"/>
    </location>
</feature>
<dbReference type="STRING" id="1802479.A2Y68_01045"/>
<evidence type="ECO:0000313" key="8">
    <source>
        <dbReference type="EMBL" id="OGM09996.1"/>
    </source>
</evidence>
<sequence>MNSARLRAYLLLTFTAVLWGLAGPIIKLTLGEISSFPFLVYRFGLSSVFALIYAFATHFRHIPRKFDLLLFVLAYAFLNSTVALGFLFEGLEKTTVLDMSLISMFGPLLISAAGVKFLNEKITKREKIGIAIAFIGTFFTVIEPIIISGDGFGKITGNLLILASLIVAAIVTVLDKKLLRDGVDPTFLANISFVVGFVTITPLAIAQTGFPALVESLRGLSLSGHLGVAYMAIISGTLAYSLWNMAQKTIEISEASLFAYLYPLFAAPLAVIWLGEKVTPVFLIGAAIVAVGVGVAEVKKRSYN</sequence>
<feature type="transmembrane region" description="Helical" evidence="6">
    <location>
        <begin position="281"/>
        <end position="298"/>
    </location>
</feature>
<dbReference type="InterPro" id="IPR037185">
    <property type="entry name" value="EmrE-like"/>
</dbReference>
<name>A0A1F7X4K4_9BACT</name>
<organism evidence="8 9">
    <name type="scientific">Candidatus Woesebacteria bacterium RBG_13_46_13</name>
    <dbReference type="NCBI Taxonomy" id="1802479"/>
    <lineage>
        <taxon>Bacteria</taxon>
        <taxon>Candidatus Woeseibacteriota</taxon>
    </lineage>
</organism>
<proteinExistence type="inferred from homology"/>
<dbReference type="GO" id="GO:0016020">
    <property type="term" value="C:membrane"/>
    <property type="evidence" value="ECO:0007669"/>
    <property type="project" value="UniProtKB-SubCell"/>
</dbReference>
<accession>A0A1F7X4K4</accession>
<evidence type="ECO:0000259" key="7">
    <source>
        <dbReference type="Pfam" id="PF00892"/>
    </source>
</evidence>
<protein>
    <recommendedName>
        <fullName evidence="7">EamA domain-containing protein</fullName>
    </recommendedName>
</protein>
<feature type="transmembrane region" description="Helical" evidence="6">
    <location>
        <begin position="255"/>
        <end position="275"/>
    </location>
</feature>
<feature type="transmembrane region" description="Helical" evidence="6">
    <location>
        <begin position="100"/>
        <end position="118"/>
    </location>
</feature>
<feature type="transmembrane region" description="Helical" evidence="6">
    <location>
        <begin position="68"/>
        <end position="88"/>
    </location>
</feature>
<evidence type="ECO:0000256" key="2">
    <source>
        <dbReference type="ARBA" id="ARBA00007362"/>
    </source>
</evidence>
<feature type="transmembrane region" description="Helical" evidence="6">
    <location>
        <begin position="130"/>
        <end position="149"/>
    </location>
</feature>
<feature type="transmembrane region" description="Helical" evidence="6">
    <location>
        <begin position="38"/>
        <end position="56"/>
    </location>
</feature>
<keyword evidence="5 6" id="KW-0472">Membrane</keyword>
<dbReference type="InterPro" id="IPR050638">
    <property type="entry name" value="AA-Vitamin_Transporters"/>
</dbReference>
<dbReference type="AlphaFoldDB" id="A0A1F7X4K4"/>
<comment type="subcellular location">
    <subcellularLocation>
        <location evidence="1">Membrane</location>
        <topology evidence="1">Multi-pass membrane protein</topology>
    </subcellularLocation>
</comment>
<evidence type="ECO:0000313" key="9">
    <source>
        <dbReference type="Proteomes" id="UP000176778"/>
    </source>
</evidence>
<feature type="domain" description="EamA" evidence="7">
    <location>
        <begin position="156"/>
        <end position="294"/>
    </location>
</feature>
<evidence type="ECO:0000256" key="4">
    <source>
        <dbReference type="ARBA" id="ARBA00022989"/>
    </source>
</evidence>
<comment type="caution">
    <text evidence="8">The sequence shown here is derived from an EMBL/GenBank/DDBJ whole genome shotgun (WGS) entry which is preliminary data.</text>
</comment>
<evidence type="ECO:0000256" key="3">
    <source>
        <dbReference type="ARBA" id="ARBA00022692"/>
    </source>
</evidence>
<evidence type="ECO:0000256" key="6">
    <source>
        <dbReference type="SAM" id="Phobius"/>
    </source>
</evidence>
<feature type="transmembrane region" description="Helical" evidence="6">
    <location>
        <begin position="186"/>
        <end position="205"/>
    </location>
</feature>
<keyword evidence="4 6" id="KW-1133">Transmembrane helix</keyword>
<dbReference type="Pfam" id="PF00892">
    <property type="entry name" value="EamA"/>
    <property type="match status" value="2"/>
</dbReference>
<dbReference type="PANTHER" id="PTHR32322:SF2">
    <property type="entry name" value="EAMA DOMAIN-CONTAINING PROTEIN"/>
    <property type="match status" value="1"/>
</dbReference>
<dbReference type="Proteomes" id="UP000176778">
    <property type="component" value="Unassembled WGS sequence"/>
</dbReference>
<gene>
    <name evidence="8" type="ORF">A2Y68_01045</name>
</gene>
<dbReference type="SUPFAM" id="SSF103481">
    <property type="entry name" value="Multidrug resistance efflux transporter EmrE"/>
    <property type="match status" value="2"/>
</dbReference>
<dbReference type="EMBL" id="MGFR01000002">
    <property type="protein sequence ID" value="OGM09996.1"/>
    <property type="molecule type" value="Genomic_DNA"/>
</dbReference>
<reference evidence="8 9" key="1">
    <citation type="journal article" date="2016" name="Nat. Commun.">
        <title>Thousands of microbial genomes shed light on interconnected biogeochemical processes in an aquifer system.</title>
        <authorList>
            <person name="Anantharaman K."/>
            <person name="Brown C.T."/>
            <person name="Hug L.A."/>
            <person name="Sharon I."/>
            <person name="Castelle C.J."/>
            <person name="Probst A.J."/>
            <person name="Thomas B.C."/>
            <person name="Singh A."/>
            <person name="Wilkins M.J."/>
            <person name="Karaoz U."/>
            <person name="Brodie E.L."/>
            <person name="Williams K.H."/>
            <person name="Hubbard S.S."/>
            <person name="Banfield J.F."/>
        </authorList>
    </citation>
    <scope>NUCLEOTIDE SEQUENCE [LARGE SCALE GENOMIC DNA]</scope>
</reference>
<keyword evidence="3 6" id="KW-0812">Transmembrane</keyword>
<feature type="transmembrane region" description="Helical" evidence="6">
    <location>
        <begin position="225"/>
        <end position="243"/>
    </location>
</feature>
<dbReference type="InterPro" id="IPR000620">
    <property type="entry name" value="EamA_dom"/>
</dbReference>
<evidence type="ECO:0000256" key="1">
    <source>
        <dbReference type="ARBA" id="ARBA00004141"/>
    </source>
</evidence>
<evidence type="ECO:0000256" key="5">
    <source>
        <dbReference type="ARBA" id="ARBA00023136"/>
    </source>
</evidence>
<comment type="similarity">
    <text evidence="2">Belongs to the EamA transporter family.</text>
</comment>